<evidence type="ECO:0000313" key="4">
    <source>
        <dbReference type="Proteomes" id="UP000425960"/>
    </source>
</evidence>
<dbReference type="InterPro" id="IPR041698">
    <property type="entry name" value="Methyltransf_25"/>
</dbReference>
<feature type="repeat" description="TPR" evidence="1">
    <location>
        <begin position="175"/>
        <end position="208"/>
    </location>
</feature>
<dbReference type="SUPFAM" id="SSF48452">
    <property type="entry name" value="TPR-like"/>
    <property type="match status" value="1"/>
</dbReference>
<dbReference type="SUPFAM" id="SSF53335">
    <property type="entry name" value="S-adenosyl-L-methionine-dependent methyltransferases"/>
    <property type="match status" value="1"/>
</dbReference>
<proteinExistence type="predicted"/>
<evidence type="ECO:0000259" key="2">
    <source>
        <dbReference type="Pfam" id="PF13649"/>
    </source>
</evidence>
<feature type="repeat" description="TPR" evidence="1">
    <location>
        <begin position="39"/>
        <end position="72"/>
    </location>
</feature>
<dbReference type="Gene3D" id="1.25.40.10">
    <property type="entry name" value="Tetratricopeptide repeat domain"/>
    <property type="match status" value="2"/>
</dbReference>
<evidence type="ECO:0000313" key="3">
    <source>
        <dbReference type="EMBL" id="BBO81873.1"/>
    </source>
</evidence>
<dbReference type="EMBL" id="AP021876">
    <property type="protein sequence ID" value="BBO81873.1"/>
    <property type="molecule type" value="Genomic_DNA"/>
</dbReference>
<dbReference type="Pfam" id="PF13649">
    <property type="entry name" value="Methyltransf_25"/>
    <property type="match status" value="1"/>
</dbReference>
<dbReference type="PROSITE" id="PS50005">
    <property type="entry name" value="TPR"/>
    <property type="match status" value="4"/>
</dbReference>
<dbReference type="PROSITE" id="PS50293">
    <property type="entry name" value="TPR_REGION"/>
    <property type="match status" value="1"/>
</dbReference>
<protein>
    <recommendedName>
        <fullName evidence="2">Methyltransferase domain-containing protein</fullName>
    </recommendedName>
</protein>
<dbReference type="AlphaFoldDB" id="A0A5K7ZRJ8"/>
<dbReference type="RefSeq" id="WP_155322459.1">
    <property type="nucleotide sequence ID" value="NZ_AP021876.1"/>
</dbReference>
<dbReference type="KEGG" id="dov:DSCO28_24390"/>
<dbReference type="InterPro" id="IPR052384">
    <property type="entry name" value="TMTC_O-mannosyltransferase"/>
</dbReference>
<dbReference type="InterPro" id="IPR019734">
    <property type="entry name" value="TPR_rpt"/>
</dbReference>
<dbReference type="Pfam" id="PF13414">
    <property type="entry name" value="TPR_11"/>
    <property type="match status" value="2"/>
</dbReference>
<dbReference type="CDD" id="cd02440">
    <property type="entry name" value="AdoMet_MTases"/>
    <property type="match status" value="1"/>
</dbReference>
<feature type="domain" description="Methyltransferase" evidence="2">
    <location>
        <begin position="273"/>
        <end position="361"/>
    </location>
</feature>
<organism evidence="3 4">
    <name type="scientific">Desulfosarcina ovata subsp. sediminis</name>
    <dbReference type="NCBI Taxonomy" id="885957"/>
    <lineage>
        <taxon>Bacteria</taxon>
        <taxon>Pseudomonadati</taxon>
        <taxon>Thermodesulfobacteriota</taxon>
        <taxon>Desulfobacteria</taxon>
        <taxon>Desulfobacterales</taxon>
        <taxon>Desulfosarcinaceae</taxon>
        <taxon>Desulfosarcina</taxon>
    </lineage>
</organism>
<dbReference type="PANTHER" id="PTHR44216">
    <property type="entry name" value="PROTEIN O-MANNOSYL-TRANSFERASE TMTC2"/>
    <property type="match status" value="1"/>
</dbReference>
<dbReference type="InterPro" id="IPR029063">
    <property type="entry name" value="SAM-dependent_MTases_sf"/>
</dbReference>
<dbReference type="Proteomes" id="UP000425960">
    <property type="component" value="Chromosome"/>
</dbReference>
<dbReference type="InterPro" id="IPR011990">
    <property type="entry name" value="TPR-like_helical_dom_sf"/>
</dbReference>
<feature type="repeat" description="TPR" evidence="1">
    <location>
        <begin position="107"/>
        <end position="140"/>
    </location>
</feature>
<sequence length="439" mass="48898">MKNECEHLLKQAALAHQEGRLTDAEKAYLEILNERPDSGLVLNALGTVFLDRSQPDKAKKVFEKAANLKPPSLSACYNLGRIKQMEGDDKGAINIYRAIVEQQPKFGLAWNNMGVAYRETGDVEEAISCFRRAVAFASDMAEAWNNLGVAQDELHMIENASRSYQKAIEIQPDYASAHFNLGVSLQKLGQLKAAENHYNTVLEIRPDDEAAKFMLQSLGTSTPPDAAPAQHVRRIFDQCAGTFETILVNDLEYKTPELLFHLVSPHLKQDLTVLDLGCGTGLGSQFYRPYAKFLVGVDVSSKMLQKASEKNIYDGLIVFDILQDWTFSQPFDLIYSSDVFVYFGNLDPVIRSVSSHLVHGGMIAFSVEELADNSTGYQLFPSGRYAHSHRYVRDCLKHHGLIPVEETDAVIRKQSGDEVKGLLLVAEKGPKSPKKAFRV</sequence>
<dbReference type="GO" id="GO:0035269">
    <property type="term" value="P:protein O-linked glycosylation via mannose"/>
    <property type="evidence" value="ECO:0007669"/>
    <property type="project" value="TreeGrafter"/>
</dbReference>
<dbReference type="SMART" id="SM00028">
    <property type="entry name" value="TPR"/>
    <property type="match status" value="6"/>
</dbReference>
<dbReference type="Gene3D" id="3.40.50.150">
    <property type="entry name" value="Vaccinia Virus protein VP39"/>
    <property type="match status" value="1"/>
</dbReference>
<keyword evidence="1" id="KW-0802">TPR repeat</keyword>
<reference evidence="3 4" key="1">
    <citation type="submission" date="2019-11" db="EMBL/GenBank/DDBJ databases">
        <title>Comparative genomics of hydrocarbon-degrading Desulfosarcina strains.</title>
        <authorList>
            <person name="Watanabe M."/>
            <person name="Kojima H."/>
            <person name="Fukui M."/>
        </authorList>
    </citation>
    <scope>NUCLEOTIDE SEQUENCE [LARGE SCALE GENOMIC DNA]</scope>
    <source>
        <strain evidence="3 4">28bB2T</strain>
    </source>
</reference>
<dbReference type="GO" id="GO:0000030">
    <property type="term" value="F:mannosyltransferase activity"/>
    <property type="evidence" value="ECO:0007669"/>
    <property type="project" value="TreeGrafter"/>
</dbReference>
<accession>A0A5K7ZRJ8</accession>
<dbReference type="PANTHER" id="PTHR44216:SF3">
    <property type="entry name" value="PROTEIN O-MANNOSYL-TRANSFERASE TMTC2"/>
    <property type="match status" value="1"/>
</dbReference>
<name>A0A5K7ZRJ8_9BACT</name>
<feature type="repeat" description="TPR" evidence="1">
    <location>
        <begin position="141"/>
        <end position="174"/>
    </location>
</feature>
<gene>
    <name evidence="3" type="ORF">DSCO28_24390</name>
</gene>
<evidence type="ECO:0000256" key="1">
    <source>
        <dbReference type="PROSITE-ProRule" id="PRU00339"/>
    </source>
</evidence>